<proteinExistence type="predicted"/>
<protein>
    <recommendedName>
        <fullName evidence="3">Formylmethanofuran dehydrogenase subunit E domain-containing protein</fullName>
    </recommendedName>
</protein>
<evidence type="ECO:0008006" key="3">
    <source>
        <dbReference type="Google" id="ProtNLM"/>
    </source>
</evidence>
<dbReference type="Proteomes" id="UP000231638">
    <property type="component" value="Unassembled WGS sequence"/>
</dbReference>
<evidence type="ECO:0000313" key="2">
    <source>
        <dbReference type="Proteomes" id="UP000231638"/>
    </source>
</evidence>
<dbReference type="EMBL" id="DLUG01000215">
    <property type="protein sequence ID" value="DAB35806.1"/>
    <property type="molecule type" value="Genomic_DNA"/>
</dbReference>
<evidence type="ECO:0000313" key="1">
    <source>
        <dbReference type="EMBL" id="DAB35806.1"/>
    </source>
</evidence>
<accession>A0A2D3WBY7</accession>
<organism evidence="1 2">
    <name type="scientific">Sulfurospirillum cavolei</name>
    <dbReference type="NCBI Taxonomy" id="366522"/>
    <lineage>
        <taxon>Bacteria</taxon>
        <taxon>Pseudomonadati</taxon>
        <taxon>Campylobacterota</taxon>
        <taxon>Epsilonproteobacteria</taxon>
        <taxon>Campylobacterales</taxon>
        <taxon>Sulfurospirillaceae</taxon>
        <taxon>Sulfurospirillum</taxon>
    </lineage>
</organism>
<sequence length="199" mass="22420">MKYPLFFEAIEEIRLYDALSEALGTFENGIVSFTYLDVVKNAGHSCPTIAGAYLSVREGLKALYEGKMPERGNIAVFFRDAKEQGATGVVANVFSLISGATDTWGFKGIGTRFSRTDRLFFQANIATPIQIERLDTHQSVGITYDPSCIRGDSRLQPLMNKLAQESLSFEEKTLFEMLWQERVRKILENFDKVITLNLD</sequence>
<reference evidence="1 2" key="1">
    <citation type="journal article" date="2017" name="Front. Microbiol.">
        <title>Comparative Genomic Analysis of the Class Epsilonproteobacteria and Proposed Reclassification to Epsilonbacteraeota (phyl. nov.).</title>
        <authorList>
            <person name="Waite D.W."/>
            <person name="Vanwonterghem I."/>
            <person name="Rinke C."/>
            <person name="Parks D.H."/>
            <person name="Zhang Y."/>
            <person name="Takai K."/>
            <person name="Sievert S.M."/>
            <person name="Simon J."/>
            <person name="Campbell B.J."/>
            <person name="Hanson T.E."/>
            <person name="Woyke T."/>
            <person name="Klotz M.G."/>
            <person name="Hugenholtz P."/>
        </authorList>
    </citation>
    <scope>NUCLEOTIDE SEQUENCE [LARGE SCALE GENOMIC DNA]</scope>
    <source>
        <strain evidence="1">UBA11420</strain>
    </source>
</reference>
<name>A0A2D3WBY7_9BACT</name>
<gene>
    <name evidence="1" type="ORF">CFH80_08285</name>
</gene>
<dbReference type="STRING" id="366522.GCA_001548055_00082"/>
<dbReference type="AlphaFoldDB" id="A0A2D3WBY7"/>
<comment type="caution">
    <text evidence="1">The sequence shown here is derived from an EMBL/GenBank/DDBJ whole genome shotgun (WGS) entry which is preliminary data.</text>
</comment>